<name>A0A844G313_9BACT</name>
<accession>A0A844G313</accession>
<dbReference type="GO" id="GO:0003824">
    <property type="term" value="F:catalytic activity"/>
    <property type="evidence" value="ECO:0007669"/>
    <property type="project" value="InterPro"/>
</dbReference>
<evidence type="ECO:0000313" key="3">
    <source>
        <dbReference type="Proteomes" id="UP000435649"/>
    </source>
</evidence>
<dbReference type="GO" id="GO:0071453">
    <property type="term" value="P:cellular response to oxygen levels"/>
    <property type="evidence" value="ECO:0007669"/>
    <property type="project" value="TreeGrafter"/>
</dbReference>
<gene>
    <name evidence="2" type="ORF">FYJ85_09690</name>
</gene>
<dbReference type="EMBL" id="VUNS01000009">
    <property type="protein sequence ID" value="MST97312.1"/>
    <property type="molecule type" value="Genomic_DNA"/>
</dbReference>
<evidence type="ECO:0000313" key="2">
    <source>
        <dbReference type="EMBL" id="MST97312.1"/>
    </source>
</evidence>
<dbReference type="InterPro" id="IPR021845">
    <property type="entry name" value="DUF3440"/>
</dbReference>
<dbReference type="AlphaFoldDB" id="A0A844G313"/>
<dbReference type="Proteomes" id="UP000435649">
    <property type="component" value="Unassembled WGS sequence"/>
</dbReference>
<reference evidence="2 3" key="1">
    <citation type="submission" date="2019-08" db="EMBL/GenBank/DDBJ databases">
        <title>In-depth cultivation of the pig gut microbiome towards novel bacterial diversity and tailored functional studies.</title>
        <authorList>
            <person name="Wylensek D."/>
            <person name="Hitch T.C.A."/>
            <person name="Clavel T."/>
        </authorList>
    </citation>
    <scope>NUCLEOTIDE SEQUENCE [LARGE SCALE GENOMIC DNA]</scope>
    <source>
        <strain evidence="2 3">BBE-744-WT-12</strain>
    </source>
</reference>
<dbReference type="Pfam" id="PF01507">
    <property type="entry name" value="PAPS_reduct"/>
    <property type="match status" value="1"/>
</dbReference>
<dbReference type="PANTHER" id="PTHR30083">
    <property type="entry name" value="TRANSCRIPTIONAL REGULATOR-RELATED"/>
    <property type="match status" value="1"/>
</dbReference>
<dbReference type="RefSeq" id="WP_106055256.1">
    <property type="nucleotide sequence ID" value="NZ_CALXOB010000043.1"/>
</dbReference>
<dbReference type="InterPro" id="IPR002500">
    <property type="entry name" value="PAPS_reduct_dom"/>
</dbReference>
<keyword evidence="3" id="KW-1185">Reference proteome</keyword>
<evidence type="ECO:0000259" key="1">
    <source>
        <dbReference type="Pfam" id="PF01507"/>
    </source>
</evidence>
<dbReference type="PANTHER" id="PTHR30083:SF0">
    <property type="entry name" value="3'-PHOSPHOADENOSINE 5'-PHOSPHOSULFATE SULFOTRANSFERASE (PAPS REDUCTASE)_FAD SYNTHETASE"/>
    <property type="match status" value="1"/>
</dbReference>
<organism evidence="2 3">
    <name type="scientific">Victivallis lenta</name>
    <dbReference type="NCBI Taxonomy" id="2606640"/>
    <lineage>
        <taxon>Bacteria</taxon>
        <taxon>Pseudomonadati</taxon>
        <taxon>Lentisphaerota</taxon>
        <taxon>Lentisphaeria</taxon>
        <taxon>Victivallales</taxon>
        <taxon>Victivallaceae</taxon>
        <taxon>Victivallis</taxon>
    </lineage>
</organism>
<dbReference type="InterPro" id="IPR014729">
    <property type="entry name" value="Rossmann-like_a/b/a_fold"/>
</dbReference>
<dbReference type="CDD" id="cd23947">
    <property type="entry name" value="PAPS_reductase-like_YbdN"/>
    <property type="match status" value="1"/>
</dbReference>
<comment type="caution">
    <text evidence="2">The sequence shown here is derived from an EMBL/GenBank/DDBJ whole genome shotgun (WGS) entry which is preliminary data.</text>
</comment>
<sequence>MSRGKTYLGYDVFVGARTRIAWIFEEFSQVYLSFSGGKDSTVMLHLCAEEARRLHRKFGVLFIDWECQYKLTIDHVAEMFRQYADVIEPYWCCIPLRTVNAVSVFEPEWVCWEEGKEWIREKPAGAITDGSFFPFYKPEMTFEEFVLEFGFWYAGRRKAACFVGIRAAESLNRWATVSGGRVKHTYKGRRWTTLFSSVLCNAYPLYDWSTEDIWTYCGKFGKCYNKLYDRFYQAGVPLSRMRICEPFGNEQRQSLDFFQIIEPETWGRMVARVNGANFGSVYARERGIILGNYRISKPEKHTWKSFTLLLLESMPQRTAEHYRNKIAVYLRWWTTRGGLPDGIPDEQQNDLGSKDVPSWRRICKCVLKNDYWCRTLCFAPTKTAAYQKYCDLMARRRKAWQLI</sequence>
<proteinExistence type="predicted"/>
<protein>
    <submittedName>
        <fullName evidence="2">DUF3440 domain-containing protein</fullName>
    </submittedName>
</protein>
<dbReference type="SUPFAM" id="SSF52402">
    <property type="entry name" value="Adenine nucleotide alpha hydrolases-like"/>
    <property type="match status" value="1"/>
</dbReference>
<dbReference type="Gene3D" id="3.40.50.620">
    <property type="entry name" value="HUPs"/>
    <property type="match status" value="1"/>
</dbReference>
<feature type="domain" description="Phosphoadenosine phosphosulphate reductase" evidence="1">
    <location>
        <begin position="30"/>
        <end position="233"/>
    </location>
</feature>
<dbReference type="Pfam" id="PF11922">
    <property type="entry name" value="DUF3440"/>
    <property type="match status" value="2"/>
</dbReference>